<dbReference type="Pfam" id="PF00620">
    <property type="entry name" value="RhoGAP"/>
    <property type="match status" value="1"/>
</dbReference>
<dbReference type="EMBL" id="KN823489">
    <property type="protein sequence ID" value="KIO16762.1"/>
    <property type="molecule type" value="Genomic_DNA"/>
</dbReference>
<dbReference type="SUPFAM" id="SSF48350">
    <property type="entry name" value="GTPase activation domain, GAP"/>
    <property type="match status" value="1"/>
</dbReference>
<dbReference type="GO" id="GO:0005096">
    <property type="term" value="F:GTPase activator activity"/>
    <property type="evidence" value="ECO:0007669"/>
    <property type="project" value="UniProtKB-KW"/>
</dbReference>
<accession>A0A0C3L553</accession>
<dbReference type="HOGENOM" id="CLU_653098_0_0_1"/>
<evidence type="ECO:0000259" key="3">
    <source>
        <dbReference type="PROSITE" id="PS50238"/>
    </source>
</evidence>
<dbReference type="SMART" id="SM00324">
    <property type="entry name" value="RhoGAP"/>
    <property type="match status" value="1"/>
</dbReference>
<keyword evidence="5" id="KW-1185">Reference proteome</keyword>
<dbReference type="Proteomes" id="UP000054248">
    <property type="component" value="Unassembled WGS sequence"/>
</dbReference>
<dbReference type="Gene3D" id="2.30.29.30">
    <property type="entry name" value="Pleckstrin-homology domain (PH domain)/Phosphotyrosine-binding domain (PTB)"/>
    <property type="match status" value="1"/>
</dbReference>
<dbReference type="OrthoDB" id="79452at2759"/>
<dbReference type="Gene3D" id="1.10.555.10">
    <property type="entry name" value="Rho GTPase activation protein"/>
    <property type="match status" value="1"/>
</dbReference>
<gene>
    <name evidence="4" type="ORF">M407DRAFT_85641</name>
</gene>
<dbReference type="AlphaFoldDB" id="A0A0C3L553"/>
<name>A0A0C3L553_9AGAM</name>
<dbReference type="SUPFAM" id="SSF50729">
    <property type="entry name" value="PH domain-like"/>
    <property type="match status" value="1"/>
</dbReference>
<dbReference type="GO" id="GO:0007165">
    <property type="term" value="P:signal transduction"/>
    <property type="evidence" value="ECO:0007669"/>
    <property type="project" value="InterPro"/>
</dbReference>
<keyword evidence="1" id="KW-0343">GTPase activation</keyword>
<dbReference type="PANTHER" id="PTHR23176:SF129">
    <property type="entry name" value="RHO GTPASE ACTIVATING PROTEIN AT 16F, ISOFORM E-RELATED"/>
    <property type="match status" value="1"/>
</dbReference>
<reference evidence="5" key="2">
    <citation type="submission" date="2015-01" db="EMBL/GenBank/DDBJ databases">
        <title>Evolutionary Origins and Diversification of the Mycorrhizal Mutualists.</title>
        <authorList>
            <consortium name="DOE Joint Genome Institute"/>
            <consortium name="Mycorrhizal Genomics Consortium"/>
            <person name="Kohler A."/>
            <person name="Kuo A."/>
            <person name="Nagy L.G."/>
            <person name="Floudas D."/>
            <person name="Copeland A."/>
            <person name="Barry K.W."/>
            <person name="Cichocki N."/>
            <person name="Veneault-Fourrey C."/>
            <person name="LaButti K."/>
            <person name="Lindquist E.A."/>
            <person name="Lipzen A."/>
            <person name="Lundell T."/>
            <person name="Morin E."/>
            <person name="Murat C."/>
            <person name="Riley R."/>
            <person name="Ohm R."/>
            <person name="Sun H."/>
            <person name="Tunlid A."/>
            <person name="Henrissat B."/>
            <person name="Grigoriev I.V."/>
            <person name="Hibbett D.S."/>
            <person name="Martin F."/>
        </authorList>
    </citation>
    <scope>NUCLEOTIDE SEQUENCE [LARGE SCALE GENOMIC DNA]</scope>
    <source>
        <strain evidence="5">MUT 4182</strain>
    </source>
</reference>
<feature type="compositionally biased region" description="Basic and acidic residues" evidence="2">
    <location>
        <begin position="42"/>
        <end position="52"/>
    </location>
</feature>
<sequence length="409" mass="46218">MSHLSFNHGKRLVRPFYQLVALQQEKIKRDRYLRDKLLKEKRSEQMRSDKRASLLNKAMQPNRNGTASQKHVRQKRSVSGMYSLFRPLSAAFGATMERASSWEGPRRSAAELDFPALKPKLELTMNLVGAGVRSFINDQRPFTLQLDLEDGGRFLLQTTSGTECNKWLQGIKKVAETSALRRLTYLGRNAVPAYNEGGDSNAGPKDPNGIFGQNILTVLQRESPTGDYTPGAIPRVVGMCLAEINKRGLQEPGLHRVAGSKSLCNQLRAEFNSGLTPDLTIDGKYPDIHVVGDCLRQWLRELPESIFTNHLYASFLEVIKIPDYDERKTQLRGLIWQLPQPNFDILRRLLEHLDLVVDNEEHNHMTPDSLAICFNVTLCKPPTLASFDNMQHTLSLVKHCILHVSHMVG</sequence>
<reference evidence="4 5" key="1">
    <citation type="submission" date="2014-04" db="EMBL/GenBank/DDBJ databases">
        <authorList>
            <consortium name="DOE Joint Genome Institute"/>
            <person name="Kuo A."/>
            <person name="Girlanda M."/>
            <person name="Perotto S."/>
            <person name="Kohler A."/>
            <person name="Nagy L.G."/>
            <person name="Floudas D."/>
            <person name="Copeland A."/>
            <person name="Barry K.W."/>
            <person name="Cichocki N."/>
            <person name="Veneault-Fourrey C."/>
            <person name="LaButti K."/>
            <person name="Lindquist E.A."/>
            <person name="Lipzen A."/>
            <person name="Lundell T."/>
            <person name="Morin E."/>
            <person name="Murat C."/>
            <person name="Sun H."/>
            <person name="Tunlid A."/>
            <person name="Henrissat B."/>
            <person name="Grigoriev I.V."/>
            <person name="Hibbett D.S."/>
            <person name="Martin F."/>
            <person name="Nordberg H.P."/>
            <person name="Cantor M.N."/>
            <person name="Hua S.X."/>
        </authorList>
    </citation>
    <scope>NUCLEOTIDE SEQUENCE [LARGE SCALE GENOMIC DNA]</scope>
    <source>
        <strain evidence="4 5">MUT 4182</strain>
    </source>
</reference>
<evidence type="ECO:0000256" key="2">
    <source>
        <dbReference type="SAM" id="MobiDB-lite"/>
    </source>
</evidence>
<dbReference type="PANTHER" id="PTHR23176">
    <property type="entry name" value="RHO/RAC/CDC GTPASE-ACTIVATING PROTEIN"/>
    <property type="match status" value="1"/>
</dbReference>
<evidence type="ECO:0000313" key="5">
    <source>
        <dbReference type="Proteomes" id="UP000054248"/>
    </source>
</evidence>
<feature type="compositionally biased region" description="Polar residues" evidence="2">
    <location>
        <begin position="59"/>
        <end position="69"/>
    </location>
</feature>
<dbReference type="CDD" id="cd00159">
    <property type="entry name" value="RhoGAP"/>
    <property type="match status" value="1"/>
</dbReference>
<evidence type="ECO:0000256" key="1">
    <source>
        <dbReference type="ARBA" id="ARBA00022468"/>
    </source>
</evidence>
<dbReference type="InterPro" id="IPR008936">
    <property type="entry name" value="Rho_GTPase_activation_prot"/>
</dbReference>
<protein>
    <recommendedName>
        <fullName evidence="3">Rho-GAP domain-containing protein</fullName>
    </recommendedName>
</protein>
<feature type="domain" description="Rho-GAP" evidence="3">
    <location>
        <begin position="217"/>
        <end position="408"/>
    </location>
</feature>
<dbReference type="GO" id="GO:0005737">
    <property type="term" value="C:cytoplasm"/>
    <property type="evidence" value="ECO:0007669"/>
    <property type="project" value="TreeGrafter"/>
</dbReference>
<dbReference type="InterPro" id="IPR050729">
    <property type="entry name" value="Rho-GAP"/>
</dbReference>
<dbReference type="InterPro" id="IPR011993">
    <property type="entry name" value="PH-like_dom_sf"/>
</dbReference>
<dbReference type="InterPro" id="IPR000198">
    <property type="entry name" value="RhoGAP_dom"/>
</dbReference>
<dbReference type="STRING" id="1051891.A0A0C3L553"/>
<proteinExistence type="predicted"/>
<feature type="region of interest" description="Disordered" evidence="2">
    <location>
        <begin position="42"/>
        <end position="73"/>
    </location>
</feature>
<evidence type="ECO:0000313" key="4">
    <source>
        <dbReference type="EMBL" id="KIO16762.1"/>
    </source>
</evidence>
<dbReference type="PROSITE" id="PS50238">
    <property type="entry name" value="RHOGAP"/>
    <property type="match status" value="1"/>
</dbReference>
<organism evidence="4 5">
    <name type="scientific">Tulasnella calospora MUT 4182</name>
    <dbReference type="NCBI Taxonomy" id="1051891"/>
    <lineage>
        <taxon>Eukaryota</taxon>
        <taxon>Fungi</taxon>
        <taxon>Dikarya</taxon>
        <taxon>Basidiomycota</taxon>
        <taxon>Agaricomycotina</taxon>
        <taxon>Agaricomycetes</taxon>
        <taxon>Cantharellales</taxon>
        <taxon>Tulasnellaceae</taxon>
        <taxon>Tulasnella</taxon>
    </lineage>
</organism>